<dbReference type="STRING" id="1796616.A4V09_16135"/>
<protein>
    <submittedName>
        <fullName evidence="1">Uncharacterized protein</fullName>
    </submittedName>
</protein>
<proteinExistence type="predicted"/>
<name>A0A1C7IC47_9FIRM</name>
<dbReference type="EMBL" id="CP015405">
    <property type="protein sequence ID" value="ANU77155.1"/>
    <property type="molecule type" value="Genomic_DNA"/>
</dbReference>
<sequence length="63" mass="7296">MVYILHSSPGTYNAATKAPVLFVMKLWYKDCKRNNRFICRMESFPLKTAKNQALDARPCLVFP</sequence>
<keyword evidence="2" id="KW-1185">Reference proteome</keyword>
<evidence type="ECO:0000313" key="2">
    <source>
        <dbReference type="Proteomes" id="UP000092574"/>
    </source>
</evidence>
<accession>A0A1C7IC47</accession>
<dbReference type="KEGG" id="byl:A4V09_16135"/>
<evidence type="ECO:0000313" key="1">
    <source>
        <dbReference type="EMBL" id="ANU77155.1"/>
    </source>
</evidence>
<reference evidence="1" key="1">
    <citation type="submission" date="2017-04" db="EMBL/GenBank/DDBJ databases">
        <title>Complete Genome Sequences of Twelve Strains of a Stable Defined Moderately Diverse Mouse Microbiota 2 (sDMDMm2).</title>
        <authorList>
            <person name="Uchimura Y."/>
            <person name="Wyss M."/>
            <person name="Brugiroux S."/>
            <person name="Limenitakis J.P."/>
            <person name="Stecher B."/>
            <person name="McCoy K.D."/>
            <person name="Macpherson A.J."/>
        </authorList>
    </citation>
    <scope>NUCLEOTIDE SEQUENCE</scope>
    <source>
        <strain evidence="1">YL58</strain>
    </source>
</reference>
<gene>
    <name evidence="1" type="ORF">A4V09_16135</name>
</gene>
<organism evidence="1 2">
    <name type="scientific">Blautia pseudococcoides</name>
    <dbReference type="NCBI Taxonomy" id="1796616"/>
    <lineage>
        <taxon>Bacteria</taxon>
        <taxon>Bacillati</taxon>
        <taxon>Bacillota</taxon>
        <taxon>Clostridia</taxon>
        <taxon>Lachnospirales</taxon>
        <taxon>Lachnospiraceae</taxon>
        <taxon>Blautia</taxon>
    </lineage>
</organism>
<dbReference type="AlphaFoldDB" id="A0A1C7IC47"/>
<dbReference type="Proteomes" id="UP000092574">
    <property type="component" value="Chromosome"/>
</dbReference>